<dbReference type="InterPro" id="IPR013486">
    <property type="entry name" value="SpoIID/LytB"/>
</dbReference>
<dbReference type="EMBL" id="JACJPY010000083">
    <property type="protein sequence ID" value="MBD2152134.1"/>
    <property type="molecule type" value="Genomic_DNA"/>
</dbReference>
<dbReference type="NCBIfam" id="TIGR02669">
    <property type="entry name" value="SpoIID_LytB"/>
    <property type="match status" value="1"/>
</dbReference>
<dbReference type="PANTHER" id="PTHR30032">
    <property type="entry name" value="N-ACETYLMURAMOYL-L-ALANINE AMIDASE-RELATED"/>
    <property type="match status" value="1"/>
</dbReference>
<accession>A0A926Z9S5</accession>
<dbReference type="Pfam" id="PF08486">
    <property type="entry name" value="SpoIID"/>
    <property type="match status" value="1"/>
</dbReference>
<dbReference type="GO" id="GO:0030288">
    <property type="term" value="C:outer membrane-bounded periplasmic space"/>
    <property type="evidence" value="ECO:0007669"/>
    <property type="project" value="TreeGrafter"/>
</dbReference>
<reference evidence="2" key="2">
    <citation type="submission" date="2020-08" db="EMBL/GenBank/DDBJ databases">
        <authorList>
            <person name="Chen M."/>
            <person name="Teng W."/>
            <person name="Zhao L."/>
            <person name="Hu C."/>
            <person name="Zhou Y."/>
            <person name="Han B."/>
            <person name="Song L."/>
            <person name="Shu W."/>
        </authorList>
    </citation>
    <scope>NUCLEOTIDE SEQUENCE</scope>
    <source>
        <strain evidence="2">FACHB-1277</strain>
    </source>
</reference>
<protein>
    <submittedName>
        <fullName evidence="2">SpoIID/LytB domain-containing protein</fullName>
    </submittedName>
</protein>
<dbReference type="InterPro" id="IPR051922">
    <property type="entry name" value="Bact_Sporulation_Assoc"/>
</dbReference>
<keyword evidence="3" id="KW-1185">Reference proteome</keyword>
<organism evidence="2 3">
    <name type="scientific">Pseudanabaena cinerea FACHB-1277</name>
    <dbReference type="NCBI Taxonomy" id="2949581"/>
    <lineage>
        <taxon>Bacteria</taxon>
        <taxon>Bacillati</taxon>
        <taxon>Cyanobacteriota</taxon>
        <taxon>Cyanophyceae</taxon>
        <taxon>Pseudanabaenales</taxon>
        <taxon>Pseudanabaenaceae</taxon>
        <taxon>Pseudanabaena</taxon>
        <taxon>Pseudanabaena cinerea</taxon>
    </lineage>
</organism>
<reference evidence="2" key="1">
    <citation type="journal article" date="2015" name="ISME J.">
        <title>Draft Genome Sequence of Streptomyces incarnatus NRRL8089, which Produces the Nucleoside Antibiotic Sinefungin.</title>
        <authorList>
            <person name="Oshima K."/>
            <person name="Hattori M."/>
            <person name="Shimizu H."/>
            <person name="Fukuda K."/>
            <person name="Nemoto M."/>
            <person name="Inagaki K."/>
            <person name="Tamura T."/>
        </authorList>
    </citation>
    <scope>NUCLEOTIDE SEQUENCE</scope>
    <source>
        <strain evidence="2">FACHB-1277</strain>
    </source>
</reference>
<dbReference type="PANTHER" id="PTHR30032:SF4">
    <property type="entry name" value="AMIDASE ENHANCER"/>
    <property type="match status" value="1"/>
</dbReference>
<comment type="caution">
    <text evidence="2">The sequence shown here is derived from an EMBL/GenBank/DDBJ whole genome shotgun (WGS) entry which is preliminary data.</text>
</comment>
<proteinExistence type="predicted"/>
<name>A0A926Z9S5_9CYAN</name>
<feature type="domain" description="Sporulation stage II protein D amidase enhancer LytB N-terminal" evidence="1">
    <location>
        <begin position="107"/>
        <end position="207"/>
    </location>
</feature>
<evidence type="ECO:0000313" key="2">
    <source>
        <dbReference type="EMBL" id="MBD2152134.1"/>
    </source>
</evidence>
<evidence type="ECO:0000313" key="3">
    <source>
        <dbReference type="Proteomes" id="UP000631421"/>
    </source>
</evidence>
<dbReference type="AlphaFoldDB" id="A0A926Z9S5"/>
<dbReference type="GO" id="GO:0030435">
    <property type="term" value="P:sporulation resulting in formation of a cellular spore"/>
    <property type="evidence" value="ECO:0007669"/>
    <property type="project" value="InterPro"/>
</dbReference>
<dbReference type="InterPro" id="IPR013693">
    <property type="entry name" value="SpoIID/LytB_N"/>
</dbReference>
<gene>
    <name evidence="2" type="ORF">H6F44_18705</name>
</gene>
<evidence type="ECO:0000259" key="1">
    <source>
        <dbReference type="Pfam" id="PF08486"/>
    </source>
</evidence>
<dbReference type="Proteomes" id="UP000631421">
    <property type="component" value="Unassembled WGS sequence"/>
</dbReference>
<sequence>MMKDFSQGISALLLSLILVLVTGVSPSAAAGILRVLVKEDNSSKMSVAVTQPSTLQAQGQPSRRLDPGQWYTLPLTSTYRIIPSNNGLVQVGSHLYPGEIELRAWNNKAIAVNVLSLEEYLRSVVPSEMPASWHMDALMAQAVAARSYAVNTQRQRKWGDAPYDLVSDTRDQVYKGFYRYDTATGQAIALIHSRSDQAVASTAGYMLRPGFKGYYRARLPRNWISWGGGYMPVSDGQHLDQEMTQQMAQSGWNWVQILSWWYRDQPIQNN</sequence>